<proteinExistence type="predicted"/>
<dbReference type="VEuPathDB" id="FungiDB:FOXG_18655"/>
<reference evidence="1" key="2">
    <citation type="journal article" date="2010" name="Nature">
        <title>Comparative genomics reveals mobile pathogenicity chromosomes in Fusarium.</title>
        <authorList>
            <person name="Ma L.J."/>
            <person name="van der Does H.C."/>
            <person name="Borkovich K.A."/>
            <person name="Coleman J.J."/>
            <person name="Daboussi M.J."/>
            <person name="Di Pietro A."/>
            <person name="Dufresne M."/>
            <person name="Freitag M."/>
            <person name="Grabherr M."/>
            <person name="Henrissat B."/>
            <person name="Houterman P.M."/>
            <person name="Kang S."/>
            <person name="Shim W.B."/>
            <person name="Woloshuk C."/>
            <person name="Xie X."/>
            <person name="Xu J.R."/>
            <person name="Antoniw J."/>
            <person name="Baker S.E."/>
            <person name="Bluhm B.H."/>
            <person name="Breakspear A."/>
            <person name="Brown D.W."/>
            <person name="Butchko R.A."/>
            <person name="Chapman S."/>
            <person name="Coulson R."/>
            <person name="Coutinho P.M."/>
            <person name="Danchin E.G."/>
            <person name="Diener A."/>
            <person name="Gale L.R."/>
            <person name="Gardiner D.M."/>
            <person name="Goff S."/>
            <person name="Hammond-Kosack K.E."/>
            <person name="Hilburn K."/>
            <person name="Hua-Van A."/>
            <person name="Jonkers W."/>
            <person name="Kazan K."/>
            <person name="Kodira C.D."/>
            <person name="Koehrsen M."/>
            <person name="Kumar L."/>
            <person name="Lee Y.H."/>
            <person name="Li L."/>
            <person name="Manners J.M."/>
            <person name="Miranda-Saavedra D."/>
            <person name="Mukherjee M."/>
            <person name="Park G."/>
            <person name="Park J."/>
            <person name="Park S.Y."/>
            <person name="Proctor R.H."/>
            <person name="Regev A."/>
            <person name="Ruiz-Roldan M.C."/>
            <person name="Sain D."/>
            <person name="Sakthikumar S."/>
            <person name="Sykes S."/>
            <person name="Schwartz D.C."/>
            <person name="Turgeon B.G."/>
            <person name="Wapinski I."/>
            <person name="Yoder O."/>
            <person name="Young S."/>
            <person name="Zeng Q."/>
            <person name="Zhou S."/>
            <person name="Galagan J."/>
            <person name="Cuomo C.A."/>
            <person name="Kistler H.C."/>
            <person name="Rep M."/>
        </authorList>
    </citation>
    <scope>NUCLEOTIDE SEQUENCE [LARGE SCALE GENOMIC DNA]</scope>
    <source>
        <strain evidence="1">4287</strain>
    </source>
</reference>
<dbReference type="KEGG" id="fox:FOXG_18655"/>
<protein>
    <submittedName>
        <fullName evidence="1">Uncharacterized protein</fullName>
    </submittedName>
</protein>
<evidence type="ECO:0000313" key="1">
    <source>
        <dbReference type="EMBL" id="KNB00122.1"/>
    </source>
</evidence>
<dbReference type="Proteomes" id="UP000009097">
    <property type="component" value="Unassembled WGS sequence"/>
</dbReference>
<dbReference type="RefSeq" id="XP_018238167.1">
    <property type="nucleotide sequence ID" value="XM_018398793.1"/>
</dbReference>
<sequence>MPPGLDSYPARRGVQKKVCLRRHQLATELNKLSNAIRWDGEFEAVTDRRGGSTASRWWRPLPITTFKLSVANWLWLGLGKDG</sequence>
<evidence type="ECO:0000313" key="2">
    <source>
        <dbReference type="Proteomes" id="UP000009097"/>
    </source>
</evidence>
<dbReference type="EMBL" id="DS231699">
    <property type="protein sequence ID" value="KNB00122.1"/>
    <property type="molecule type" value="Genomic_DNA"/>
</dbReference>
<organism evidence="1 2">
    <name type="scientific">Fusarium oxysporum f. sp. lycopersici (strain 4287 / CBS 123668 / FGSC 9935 / NRRL 34936)</name>
    <name type="common">Fusarium vascular wilt of tomato</name>
    <dbReference type="NCBI Taxonomy" id="426428"/>
    <lineage>
        <taxon>Eukaryota</taxon>
        <taxon>Fungi</taxon>
        <taxon>Dikarya</taxon>
        <taxon>Ascomycota</taxon>
        <taxon>Pezizomycotina</taxon>
        <taxon>Sordariomycetes</taxon>
        <taxon>Hypocreomycetidae</taxon>
        <taxon>Hypocreales</taxon>
        <taxon>Nectriaceae</taxon>
        <taxon>Fusarium</taxon>
        <taxon>Fusarium oxysporum species complex</taxon>
    </lineage>
</organism>
<dbReference type="GeneID" id="28959361"/>
<gene>
    <name evidence="1" type="ORF">FOXG_18655</name>
</gene>
<accession>A0A0J9WJE1</accession>
<reference evidence="1" key="1">
    <citation type="submission" date="2007-04" db="EMBL/GenBank/DDBJ databases">
        <authorList>
            <consortium name="The Broad Institute Genome Sequencing Platform"/>
            <person name="Birren B."/>
            <person name="Lander E."/>
            <person name="Galagan J."/>
            <person name="Nusbaum C."/>
            <person name="Devon K."/>
            <person name="Ma L.-J."/>
            <person name="Jaffe D."/>
            <person name="Butler J."/>
            <person name="Alvarez P."/>
            <person name="Gnerre S."/>
            <person name="Grabherr M."/>
            <person name="Kleber M."/>
            <person name="Mauceli E."/>
            <person name="Brockman W."/>
            <person name="MacCallum I.A."/>
            <person name="Young S."/>
            <person name="LaButti K."/>
            <person name="DeCaprio D."/>
            <person name="Crawford M."/>
            <person name="Koehrsen M."/>
            <person name="Engels R."/>
            <person name="Montgomery P."/>
            <person name="Pearson M."/>
            <person name="Howarth C."/>
            <person name="Larson L."/>
            <person name="White J."/>
            <person name="O'Leary S."/>
            <person name="Kodira C."/>
            <person name="Zeng Q."/>
            <person name="Yandava C."/>
            <person name="Alvarado L."/>
            <person name="Kistler C."/>
            <person name="Shim W.-B."/>
            <person name="Kang S."/>
            <person name="Woloshuk C."/>
        </authorList>
    </citation>
    <scope>NUCLEOTIDE SEQUENCE</scope>
    <source>
        <strain evidence="1">4287</strain>
    </source>
</reference>
<name>A0A0J9WJE1_FUSO4</name>
<dbReference type="AlphaFoldDB" id="A0A0J9WJE1"/>